<dbReference type="GO" id="GO:0005783">
    <property type="term" value="C:endoplasmic reticulum"/>
    <property type="evidence" value="ECO:0007669"/>
    <property type="project" value="TreeGrafter"/>
</dbReference>
<dbReference type="PROSITE" id="PS50922">
    <property type="entry name" value="TLC"/>
    <property type="match status" value="1"/>
</dbReference>
<evidence type="ECO:0000256" key="5">
    <source>
        <dbReference type="PROSITE-ProRule" id="PRU00205"/>
    </source>
</evidence>
<keyword evidence="2 5" id="KW-0812">Transmembrane</keyword>
<dbReference type="PANTHER" id="PTHR13439:SF0">
    <property type="entry name" value="TOPOISOMERASE I DAMAGE AFFECTED PROTEIN 4"/>
    <property type="match status" value="1"/>
</dbReference>
<protein>
    <recommendedName>
        <fullName evidence="7">TLC domain-containing protein</fullName>
    </recommendedName>
</protein>
<dbReference type="KEGG" id="ehx:EMIHUDRAFT_217242"/>
<keyword evidence="3 6" id="KW-1133">Transmembrane helix</keyword>
<dbReference type="AlphaFoldDB" id="A0A0D3IBB1"/>
<name>A0A0D3IBB1_EMIH1</name>
<comment type="subcellular location">
    <subcellularLocation>
        <location evidence="1">Membrane</location>
        <topology evidence="1">Multi-pass membrane protein</topology>
    </subcellularLocation>
</comment>
<feature type="transmembrane region" description="Helical" evidence="6">
    <location>
        <begin position="222"/>
        <end position="241"/>
    </location>
</feature>
<dbReference type="Pfam" id="PF03798">
    <property type="entry name" value="TRAM_LAG1_CLN8"/>
    <property type="match status" value="1"/>
</dbReference>
<dbReference type="EnsemblProtists" id="EOD08546">
    <property type="protein sequence ID" value="EOD08546"/>
    <property type="gene ID" value="EMIHUDRAFT_217242"/>
</dbReference>
<dbReference type="Proteomes" id="UP000013827">
    <property type="component" value="Unassembled WGS sequence"/>
</dbReference>
<evidence type="ECO:0000313" key="9">
    <source>
        <dbReference type="Proteomes" id="UP000013827"/>
    </source>
</evidence>
<organism evidence="8 9">
    <name type="scientific">Emiliania huxleyi (strain CCMP1516)</name>
    <dbReference type="NCBI Taxonomy" id="280463"/>
    <lineage>
        <taxon>Eukaryota</taxon>
        <taxon>Haptista</taxon>
        <taxon>Haptophyta</taxon>
        <taxon>Prymnesiophyceae</taxon>
        <taxon>Isochrysidales</taxon>
        <taxon>Noelaerhabdaceae</taxon>
        <taxon>Emiliania</taxon>
    </lineage>
</organism>
<dbReference type="PANTHER" id="PTHR13439">
    <property type="entry name" value="CT120 PROTEIN"/>
    <property type="match status" value="1"/>
</dbReference>
<sequence>MTSPVTLTLAAAASFVALSYLQEASCGLLILGTTLSYGLVYGALKATREPPIARQSEWRERQVSTVNAVLLVCGSLLCFAEWPTYDASEGWISQGLAYWPVTFAALFVGYLQWDVLWMLYHSSLHFDELAHHLLFIAVTHYVLWGRYFARPFAWLSVTELSTPFLNCRWRAAFLAATGSKGRAYDTCSLLFASAFLATRALGYGMGLVDLWLARDLWRPAHWGLYVVIALVHAGYALNLVWASKVVGAARRAMKSGHRE</sequence>
<dbReference type="InterPro" id="IPR006634">
    <property type="entry name" value="TLC-dom"/>
</dbReference>
<evidence type="ECO:0000313" key="8">
    <source>
        <dbReference type="EnsemblProtists" id="EOD08546"/>
    </source>
</evidence>
<dbReference type="GO" id="GO:0016020">
    <property type="term" value="C:membrane"/>
    <property type="evidence" value="ECO:0007669"/>
    <property type="project" value="UniProtKB-SubCell"/>
</dbReference>
<reference evidence="9" key="1">
    <citation type="journal article" date="2013" name="Nature">
        <title>Pan genome of the phytoplankton Emiliania underpins its global distribution.</title>
        <authorList>
            <person name="Read B.A."/>
            <person name="Kegel J."/>
            <person name="Klute M.J."/>
            <person name="Kuo A."/>
            <person name="Lefebvre S.C."/>
            <person name="Maumus F."/>
            <person name="Mayer C."/>
            <person name="Miller J."/>
            <person name="Monier A."/>
            <person name="Salamov A."/>
            <person name="Young J."/>
            <person name="Aguilar M."/>
            <person name="Claverie J.M."/>
            <person name="Frickenhaus S."/>
            <person name="Gonzalez K."/>
            <person name="Herman E.K."/>
            <person name="Lin Y.C."/>
            <person name="Napier J."/>
            <person name="Ogata H."/>
            <person name="Sarno A.F."/>
            <person name="Shmutz J."/>
            <person name="Schroeder D."/>
            <person name="de Vargas C."/>
            <person name="Verret F."/>
            <person name="von Dassow P."/>
            <person name="Valentin K."/>
            <person name="Van de Peer Y."/>
            <person name="Wheeler G."/>
            <person name="Dacks J.B."/>
            <person name="Delwiche C.F."/>
            <person name="Dyhrman S.T."/>
            <person name="Glockner G."/>
            <person name="John U."/>
            <person name="Richards T."/>
            <person name="Worden A.Z."/>
            <person name="Zhang X."/>
            <person name="Grigoriev I.V."/>
            <person name="Allen A.E."/>
            <person name="Bidle K."/>
            <person name="Borodovsky M."/>
            <person name="Bowler C."/>
            <person name="Brownlee C."/>
            <person name="Cock J.M."/>
            <person name="Elias M."/>
            <person name="Gladyshev V.N."/>
            <person name="Groth M."/>
            <person name="Guda C."/>
            <person name="Hadaegh A."/>
            <person name="Iglesias-Rodriguez M.D."/>
            <person name="Jenkins J."/>
            <person name="Jones B.M."/>
            <person name="Lawson T."/>
            <person name="Leese F."/>
            <person name="Lindquist E."/>
            <person name="Lobanov A."/>
            <person name="Lomsadze A."/>
            <person name="Malik S.B."/>
            <person name="Marsh M.E."/>
            <person name="Mackinder L."/>
            <person name="Mock T."/>
            <person name="Mueller-Roeber B."/>
            <person name="Pagarete A."/>
            <person name="Parker M."/>
            <person name="Probert I."/>
            <person name="Quesneville H."/>
            <person name="Raines C."/>
            <person name="Rensing S.A."/>
            <person name="Riano-Pachon D.M."/>
            <person name="Richier S."/>
            <person name="Rokitta S."/>
            <person name="Shiraiwa Y."/>
            <person name="Soanes D.M."/>
            <person name="van der Giezen M."/>
            <person name="Wahlund T.M."/>
            <person name="Williams B."/>
            <person name="Wilson W."/>
            <person name="Wolfe G."/>
            <person name="Wurch L.L."/>
        </authorList>
    </citation>
    <scope>NUCLEOTIDE SEQUENCE</scope>
</reference>
<dbReference type="GeneID" id="17254816"/>
<feature type="transmembrane region" description="Helical" evidence="6">
    <location>
        <begin position="65"/>
        <end position="85"/>
    </location>
</feature>
<dbReference type="RefSeq" id="XP_005760975.1">
    <property type="nucleotide sequence ID" value="XM_005760918.1"/>
</dbReference>
<keyword evidence="4 5" id="KW-0472">Membrane</keyword>
<evidence type="ECO:0000256" key="1">
    <source>
        <dbReference type="ARBA" id="ARBA00004141"/>
    </source>
</evidence>
<dbReference type="PaxDb" id="2903-EOD08546"/>
<keyword evidence="9" id="KW-1185">Reference proteome</keyword>
<accession>A0A0D3IBB1</accession>
<dbReference type="InterPro" id="IPR050846">
    <property type="entry name" value="TLCD"/>
</dbReference>
<proteinExistence type="predicted"/>
<feature type="transmembrane region" description="Helical" evidence="6">
    <location>
        <begin position="27"/>
        <end position="44"/>
    </location>
</feature>
<evidence type="ECO:0000259" key="7">
    <source>
        <dbReference type="PROSITE" id="PS50922"/>
    </source>
</evidence>
<evidence type="ECO:0000256" key="6">
    <source>
        <dbReference type="SAM" id="Phobius"/>
    </source>
</evidence>
<evidence type="ECO:0000256" key="3">
    <source>
        <dbReference type="ARBA" id="ARBA00022989"/>
    </source>
</evidence>
<reference evidence="8" key="2">
    <citation type="submission" date="2024-10" db="UniProtKB">
        <authorList>
            <consortium name="EnsemblProtists"/>
        </authorList>
    </citation>
    <scope>IDENTIFICATION</scope>
</reference>
<dbReference type="HOGENOM" id="CLU_1075347_0_0_1"/>
<evidence type="ECO:0000256" key="4">
    <source>
        <dbReference type="ARBA" id="ARBA00023136"/>
    </source>
</evidence>
<evidence type="ECO:0000256" key="2">
    <source>
        <dbReference type="ARBA" id="ARBA00022692"/>
    </source>
</evidence>
<feature type="domain" description="TLC" evidence="7">
    <location>
        <begin position="53"/>
        <end position="254"/>
    </location>
</feature>
<dbReference type="GO" id="GO:0055088">
    <property type="term" value="P:lipid homeostasis"/>
    <property type="evidence" value="ECO:0007669"/>
    <property type="project" value="TreeGrafter"/>
</dbReference>
<feature type="transmembrane region" description="Helical" evidence="6">
    <location>
        <begin position="97"/>
        <end position="117"/>
    </location>
</feature>
<feature type="transmembrane region" description="Helical" evidence="6">
    <location>
        <begin position="183"/>
        <end position="202"/>
    </location>
</feature>